<dbReference type="InterPro" id="IPR050879">
    <property type="entry name" value="Acyltransferase_3"/>
</dbReference>
<evidence type="ECO:0000259" key="2">
    <source>
        <dbReference type="Pfam" id="PF01757"/>
    </source>
</evidence>
<feature type="transmembrane region" description="Helical" evidence="1">
    <location>
        <begin position="211"/>
        <end position="227"/>
    </location>
</feature>
<dbReference type="GO" id="GO:0016747">
    <property type="term" value="F:acyltransferase activity, transferring groups other than amino-acyl groups"/>
    <property type="evidence" value="ECO:0007669"/>
    <property type="project" value="InterPro"/>
</dbReference>
<feature type="transmembrane region" description="Helical" evidence="1">
    <location>
        <begin position="185"/>
        <end position="205"/>
    </location>
</feature>
<reference evidence="3 4" key="1">
    <citation type="submission" date="2018-08" db="EMBL/GenBank/DDBJ databases">
        <title>A genome reference for cultivated species of the human gut microbiota.</title>
        <authorList>
            <person name="Zou Y."/>
            <person name="Xue W."/>
            <person name="Luo G."/>
        </authorList>
    </citation>
    <scope>NUCLEOTIDE SEQUENCE [LARGE SCALE GENOMIC DNA]</scope>
    <source>
        <strain evidence="3 4">AM18-2AC</strain>
    </source>
</reference>
<dbReference type="Proteomes" id="UP000284024">
    <property type="component" value="Unassembled WGS sequence"/>
</dbReference>
<dbReference type="GO" id="GO:0009103">
    <property type="term" value="P:lipopolysaccharide biosynthetic process"/>
    <property type="evidence" value="ECO:0007669"/>
    <property type="project" value="TreeGrafter"/>
</dbReference>
<dbReference type="PANTHER" id="PTHR23028:SF53">
    <property type="entry name" value="ACYL_TRANSF_3 DOMAIN-CONTAINING PROTEIN"/>
    <property type="match status" value="1"/>
</dbReference>
<organism evidence="3 4">
    <name type="scientific">Blautia obeum</name>
    <dbReference type="NCBI Taxonomy" id="40520"/>
    <lineage>
        <taxon>Bacteria</taxon>
        <taxon>Bacillati</taxon>
        <taxon>Bacillota</taxon>
        <taxon>Clostridia</taxon>
        <taxon>Lachnospirales</taxon>
        <taxon>Lachnospiraceae</taxon>
        <taxon>Blautia</taxon>
    </lineage>
</organism>
<sequence>MEKRTILENSNTRSNNLTLIKFIAAIMVIWGHAIILLQQSKDPISLLSRNELSLGSVAVAIFFFASGFYVTKSLMKKRSAGEYLKNRILRIYPAFFIVLFLTVFVLGPCVSSLSFSEYFKSKDTYMYFLYIAMIPRYTLPGVFENNLFPSIVNGSLWTLILEVICYVLLYITYKLKILEKNKLKKINIIMFICIIIIFGFKIPFLYNWRSYLRPLFVFVMGIEYYIFRDEIKLDLCILAGTIGASILILKLGFGDIFTIICVPYILSMIIFDKKQVSEKIAFGGKYSYEMYLVAFPIQQTLIQFLPQMHIIANIVISVGLSLLLGMIINFGAENISSKIENYWI</sequence>
<feature type="transmembrane region" description="Helical" evidence="1">
    <location>
        <begin position="52"/>
        <end position="71"/>
    </location>
</feature>
<keyword evidence="1" id="KW-0812">Transmembrane</keyword>
<proteinExistence type="predicted"/>
<dbReference type="AlphaFoldDB" id="A0A414W1P2"/>
<feature type="transmembrane region" description="Helical" evidence="1">
    <location>
        <begin position="155"/>
        <end position="173"/>
    </location>
</feature>
<dbReference type="EMBL" id="QRJH01000004">
    <property type="protein sequence ID" value="RHH18565.1"/>
    <property type="molecule type" value="Genomic_DNA"/>
</dbReference>
<protein>
    <submittedName>
        <fullName evidence="3">Acyltransferase</fullName>
    </submittedName>
</protein>
<feature type="transmembrane region" description="Helical" evidence="1">
    <location>
        <begin position="247"/>
        <end position="271"/>
    </location>
</feature>
<dbReference type="InterPro" id="IPR002656">
    <property type="entry name" value="Acyl_transf_3_dom"/>
</dbReference>
<evidence type="ECO:0000256" key="1">
    <source>
        <dbReference type="SAM" id="Phobius"/>
    </source>
</evidence>
<feature type="transmembrane region" description="Helical" evidence="1">
    <location>
        <begin position="91"/>
        <end position="113"/>
    </location>
</feature>
<feature type="transmembrane region" description="Helical" evidence="1">
    <location>
        <begin position="20"/>
        <end position="40"/>
    </location>
</feature>
<keyword evidence="1" id="KW-0472">Membrane</keyword>
<gene>
    <name evidence="3" type="ORF">DW222_09545</name>
</gene>
<feature type="transmembrane region" description="Helical" evidence="1">
    <location>
        <begin position="310"/>
        <end position="332"/>
    </location>
</feature>
<feature type="domain" description="Acyltransferase 3" evidence="2">
    <location>
        <begin position="16"/>
        <end position="328"/>
    </location>
</feature>
<dbReference type="GO" id="GO:0016020">
    <property type="term" value="C:membrane"/>
    <property type="evidence" value="ECO:0007669"/>
    <property type="project" value="TreeGrafter"/>
</dbReference>
<evidence type="ECO:0000313" key="3">
    <source>
        <dbReference type="EMBL" id="RHH18565.1"/>
    </source>
</evidence>
<keyword evidence="1" id="KW-1133">Transmembrane helix</keyword>
<comment type="caution">
    <text evidence="3">The sequence shown here is derived from an EMBL/GenBank/DDBJ whole genome shotgun (WGS) entry which is preliminary data.</text>
</comment>
<dbReference type="Pfam" id="PF01757">
    <property type="entry name" value="Acyl_transf_3"/>
    <property type="match status" value="1"/>
</dbReference>
<dbReference type="PANTHER" id="PTHR23028">
    <property type="entry name" value="ACETYLTRANSFERASE"/>
    <property type="match status" value="1"/>
</dbReference>
<keyword evidence="3" id="KW-0808">Transferase</keyword>
<keyword evidence="3" id="KW-0012">Acyltransferase</keyword>
<evidence type="ECO:0000313" key="4">
    <source>
        <dbReference type="Proteomes" id="UP000284024"/>
    </source>
</evidence>
<dbReference type="RefSeq" id="WP_118051039.1">
    <property type="nucleotide sequence ID" value="NZ_CP176627.1"/>
</dbReference>
<name>A0A414W1P2_9FIRM</name>
<accession>A0A414W1P2</accession>